<dbReference type="InterPro" id="IPR011701">
    <property type="entry name" value="MFS"/>
</dbReference>
<evidence type="ECO:0000313" key="9">
    <source>
        <dbReference type="EMBL" id="NLR63709.1"/>
    </source>
</evidence>
<comment type="subcellular location">
    <subcellularLocation>
        <location evidence="2">Cell inner membrane</location>
        <topology evidence="2">Multi-pass membrane protein</topology>
    </subcellularLocation>
</comment>
<feature type="transmembrane region" description="Helical" evidence="8">
    <location>
        <begin position="414"/>
        <end position="432"/>
    </location>
</feature>
<keyword evidence="6 8" id="KW-1133">Transmembrane helix</keyword>
<feature type="transmembrane region" description="Helical" evidence="8">
    <location>
        <begin position="375"/>
        <end position="394"/>
    </location>
</feature>
<evidence type="ECO:0000256" key="8">
    <source>
        <dbReference type="SAM" id="Phobius"/>
    </source>
</evidence>
<name>A0A847R9E5_9BACT</name>
<keyword evidence="4" id="KW-1003">Cell membrane</keyword>
<evidence type="ECO:0000256" key="2">
    <source>
        <dbReference type="ARBA" id="ARBA00004429"/>
    </source>
</evidence>
<dbReference type="Pfam" id="PF07690">
    <property type="entry name" value="MFS_1"/>
    <property type="match status" value="1"/>
</dbReference>
<comment type="function">
    <text evidence="1">Intake of glucose and galactose.</text>
</comment>
<feature type="transmembrane region" description="Helical" evidence="8">
    <location>
        <begin position="147"/>
        <end position="170"/>
    </location>
</feature>
<dbReference type="Proteomes" id="UP000570474">
    <property type="component" value="Unassembled WGS sequence"/>
</dbReference>
<sequence>MSNQTATMNIPKQAGYGQAMAIICILFFVFGFVTWLNGTLIQFFQIVCELNVSQALLVTMAFFMAYFFLSIPSSFILNKTGFKNGMALGLLIIAIGSLVFIPAANARSFGMFLTGLFIQGAGLALLQTASNPYASIIGPKESAAKRISILGICNKTAGALAPLILGSIILKGAEKLEADIAAAVDPAQKSALLDSLASRVIGPYVAIAIVLTILAFLLKRSSLPEIDTDAEDAGTAAATNGKTNVFQFPQLVLGVICIFVYVGVEVMAGDVIGQYGKALGMSIADTRYFTTFTLVAMLAGYVIGIATIPKYLTGKKGLQISAVLGVLFTIGAFLNTGFSAVTFIALLGLANALMWPAIFPMAIDGLGRFTKIGSALLVMGIAGGGVIPQIYSGMFDQHSMFSFLYSSSIDFRHAFLYCMVPCYLYILFYSLVGDKIGKNKSGVKAI</sequence>
<dbReference type="InterPro" id="IPR005964">
    <property type="entry name" value="Glc/Gal_transptr_bac"/>
</dbReference>
<dbReference type="CDD" id="cd17394">
    <property type="entry name" value="MFS_FucP_like"/>
    <property type="match status" value="1"/>
</dbReference>
<dbReference type="SUPFAM" id="SSF103473">
    <property type="entry name" value="MFS general substrate transporter"/>
    <property type="match status" value="1"/>
</dbReference>
<reference evidence="9 10" key="1">
    <citation type="submission" date="2020-04" db="EMBL/GenBank/DDBJ databases">
        <authorList>
            <person name="Yin C."/>
        </authorList>
    </citation>
    <scope>NUCLEOTIDE SEQUENCE [LARGE SCALE GENOMIC DNA]</scope>
    <source>
        <strain evidence="9 10">Ae27</strain>
    </source>
</reference>
<feature type="transmembrane region" description="Helical" evidence="8">
    <location>
        <begin position="21"/>
        <end position="44"/>
    </location>
</feature>
<feature type="transmembrane region" description="Helical" evidence="8">
    <location>
        <begin position="344"/>
        <end position="363"/>
    </location>
</feature>
<keyword evidence="5 8" id="KW-0812">Transmembrane</keyword>
<dbReference type="PANTHER" id="PTHR43702:SF12">
    <property type="entry name" value="N-ACETYL GLUCOSAMINE TRANSPORTER NAGP"/>
    <property type="match status" value="1"/>
</dbReference>
<protein>
    <submittedName>
        <fullName evidence="9">Sugar MFS transporter</fullName>
    </submittedName>
</protein>
<evidence type="ECO:0000256" key="3">
    <source>
        <dbReference type="ARBA" id="ARBA00009120"/>
    </source>
</evidence>
<proteinExistence type="inferred from homology"/>
<comment type="similarity">
    <text evidence="3">Belongs to the major facilitator superfamily. FHS transporter (TC 2.A.1.7) family.</text>
</comment>
<feature type="transmembrane region" description="Helical" evidence="8">
    <location>
        <begin position="251"/>
        <end position="268"/>
    </location>
</feature>
<feature type="transmembrane region" description="Helical" evidence="8">
    <location>
        <begin position="56"/>
        <end position="77"/>
    </location>
</feature>
<evidence type="ECO:0000256" key="5">
    <source>
        <dbReference type="ARBA" id="ARBA00022692"/>
    </source>
</evidence>
<dbReference type="GO" id="GO:1904659">
    <property type="term" value="P:D-glucose transmembrane transport"/>
    <property type="evidence" value="ECO:0007669"/>
    <property type="project" value="InterPro"/>
</dbReference>
<evidence type="ECO:0000313" key="10">
    <source>
        <dbReference type="Proteomes" id="UP000570474"/>
    </source>
</evidence>
<accession>A0A847R9E5</accession>
<feature type="transmembrane region" description="Helical" evidence="8">
    <location>
        <begin position="201"/>
        <end position="218"/>
    </location>
</feature>
<dbReference type="GO" id="GO:0005886">
    <property type="term" value="C:plasma membrane"/>
    <property type="evidence" value="ECO:0007669"/>
    <property type="project" value="UniProtKB-SubCell"/>
</dbReference>
<evidence type="ECO:0000256" key="7">
    <source>
        <dbReference type="ARBA" id="ARBA00023136"/>
    </source>
</evidence>
<gene>
    <name evidence="9" type="ORF">HGH92_05260</name>
</gene>
<feature type="transmembrane region" description="Helical" evidence="8">
    <location>
        <begin position="84"/>
        <end position="103"/>
    </location>
</feature>
<dbReference type="GO" id="GO:0005354">
    <property type="term" value="F:galactose transmembrane transporter activity"/>
    <property type="evidence" value="ECO:0007669"/>
    <property type="project" value="InterPro"/>
</dbReference>
<dbReference type="AlphaFoldDB" id="A0A847R9E5"/>
<keyword evidence="10" id="KW-1185">Reference proteome</keyword>
<keyword evidence="7 8" id="KW-0472">Membrane</keyword>
<evidence type="ECO:0000256" key="1">
    <source>
        <dbReference type="ARBA" id="ARBA00003321"/>
    </source>
</evidence>
<organism evidence="9 10">
    <name type="scientific">Chitinophaga varians</name>
    <dbReference type="NCBI Taxonomy" id="2202339"/>
    <lineage>
        <taxon>Bacteria</taxon>
        <taxon>Pseudomonadati</taxon>
        <taxon>Bacteroidota</taxon>
        <taxon>Chitinophagia</taxon>
        <taxon>Chitinophagales</taxon>
        <taxon>Chitinophagaceae</taxon>
        <taxon>Chitinophaga</taxon>
    </lineage>
</organism>
<dbReference type="GO" id="GO:0055056">
    <property type="term" value="F:D-glucose transmembrane transporter activity"/>
    <property type="evidence" value="ECO:0007669"/>
    <property type="project" value="InterPro"/>
</dbReference>
<comment type="caution">
    <text evidence="9">The sequence shown here is derived from an EMBL/GenBank/DDBJ whole genome shotgun (WGS) entry which is preliminary data.</text>
</comment>
<dbReference type="InterPro" id="IPR036259">
    <property type="entry name" value="MFS_trans_sf"/>
</dbReference>
<evidence type="ECO:0000256" key="6">
    <source>
        <dbReference type="ARBA" id="ARBA00022989"/>
    </source>
</evidence>
<dbReference type="Gene3D" id="1.20.1250.20">
    <property type="entry name" value="MFS general substrate transporter like domains"/>
    <property type="match status" value="2"/>
</dbReference>
<dbReference type="InterPro" id="IPR050375">
    <property type="entry name" value="MFS_TsgA-like"/>
</dbReference>
<evidence type="ECO:0000256" key="4">
    <source>
        <dbReference type="ARBA" id="ARBA00022475"/>
    </source>
</evidence>
<feature type="transmembrane region" description="Helical" evidence="8">
    <location>
        <begin position="320"/>
        <end position="338"/>
    </location>
</feature>
<feature type="transmembrane region" description="Helical" evidence="8">
    <location>
        <begin position="288"/>
        <end position="308"/>
    </location>
</feature>
<feature type="transmembrane region" description="Helical" evidence="8">
    <location>
        <begin position="109"/>
        <end position="126"/>
    </location>
</feature>
<dbReference type="NCBIfam" id="TIGR01272">
    <property type="entry name" value="gluP"/>
    <property type="match status" value="1"/>
</dbReference>
<dbReference type="PANTHER" id="PTHR43702">
    <property type="entry name" value="L-FUCOSE-PROTON SYMPORTER"/>
    <property type="match status" value="1"/>
</dbReference>
<dbReference type="RefSeq" id="WP_168869698.1">
    <property type="nucleotide sequence ID" value="NZ_JABAIA010000001.1"/>
</dbReference>
<dbReference type="EMBL" id="JABAIA010000001">
    <property type="protein sequence ID" value="NLR63709.1"/>
    <property type="molecule type" value="Genomic_DNA"/>
</dbReference>